<dbReference type="InterPro" id="IPR018794">
    <property type="entry name" value="UPF0538"/>
</dbReference>
<organism evidence="4 5">
    <name type="scientific">Hemibagrus guttatus</name>
    <dbReference type="NCBI Taxonomy" id="175788"/>
    <lineage>
        <taxon>Eukaryota</taxon>
        <taxon>Metazoa</taxon>
        <taxon>Chordata</taxon>
        <taxon>Craniata</taxon>
        <taxon>Vertebrata</taxon>
        <taxon>Euteleostomi</taxon>
        <taxon>Actinopterygii</taxon>
        <taxon>Neopterygii</taxon>
        <taxon>Teleostei</taxon>
        <taxon>Ostariophysi</taxon>
        <taxon>Siluriformes</taxon>
        <taxon>Bagridae</taxon>
        <taxon>Hemibagrus</taxon>
    </lineage>
</organism>
<comment type="caution">
    <text evidence="4">The sequence shown here is derived from an EMBL/GenBank/DDBJ whole genome shotgun (WGS) entry which is preliminary data.</text>
</comment>
<dbReference type="Pfam" id="PF10209">
    <property type="entry name" value="DUF2340"/>
    <property type="match status" value="1"/>
</dbReference>
<dbReference type="InterPro" id="IPR043502">
    <property type="entry name" value="DNA/RNA_pol_sf"/>
</dbReference>
<dbReference type="SUPFAM" id="SSF56672">
    <property type="entry name" value="DNA/RNA polymerases"/>
    <property type="match status" value="1"/>
</dbReference>
<dbReference type="Pfam" id="PF00078">
    <property type="entry name" value="RVT_1"/>
    <property type="match status" value="1"/>
</dbReference>
<gene>
    <name evidence="4" type="ORF">QTP70_023898</name>
</gene>
<accession>A0AAE0R5H3</accession>
<reference evidence="4" key="1">
    <citation type="submission" date="2023-06" db="EMBL/GenBank/DDBJ databases">
        <title>Male Hemibagrus guttatus genome.</title>
        <authorList>
            <person name="Bian C."/>
        </authorList>
    </citation>
    <scope>NUCLEOTIDE SEQUENCE</scope>
    <source>
        <strain evidence="4">Male_cb2023</strain>
        <tissue evidence="4">Muscle</tissue>
    </source>
</reference>
<evidence type="ECO:0000313" key="5">
    <source>
        <dbReference type="Proteomes" id="UP001274896"/>
    </source>
</evidence>
<sequence>MKLWERVVEARLRKVVEICEQQYGFMPRKSTTDAIFALRILMEKYRDGQRELHCVFVDLEKAHDRVPREELWYCMRKSGVAEKFVRVVQDMYERSRTVVRRAVGQTEEFKVEVGLHQGSALSPFLFAMVMDQLSEEVRQESPWTMMFADDIVICSESREQVEENLERWRFVLERRGMKVSRSKTEYMCVNEREGSGTVRLQGEEVKKVQEFKYLGSTVQSNGECAKEVKKRVQAGWNGWRKVSGVLCDRKISARIKGKVYRTVVRPAMLYGLETVSPRKRQESELEVAELKMLRFSLGVTRLDRIRNEYIRGTAHVGRLGDKVREARLRWFGHVQRRESEYIGRRMLDMELPGRRQRGRPKRRYMDGINEDMKLVGASVEDAEVLILTVMSSEAVLSVRLVRSFEHRNFKPVVFRAVALDQKVEDFIAFVKKDVSTRSCLPPHFKKYDYDTMKIIHQAHGAKTNELVMSLEDDEKLILQNGLDLRACGIANETELAFFKMSDYEKYKANPQTVW</sequence>
<dbReference type="PANTHER" id="PTHR47027">
    <property type="entry name" value="REVERSE TRANSCRIPTASE DOMAIN-CONTAINING PROTEIN"/>
    <property type="match status" value="1"/>
</dbReference>
<evidence type="ECO:0000256" key="2">
    <source>
        <dbReference type="ARBA" id="ARBA00012180"/>
    </source>
</evidence>
<dbReference type="CDD" id="cd01650">
    <property type="entry name" value="RT_nLTR_like"/>
    <property type="match status" value="1"/>
</dbReference>
<evidence type="ECO:0000256" key="1">
    <source>
        <dbReference type="ARBA" id="ARBA00010879"/>
    </source>
</evidence>
<name>A0AAE0R5H3_9TELE</name>
<dbReference type="GO" id="GO:0004523">
    <property type="term" value="F:RNA-DNA hybrid ribonuclease activity"/>
    <property type="evidence" value="ECO:0007669"/>
    <property type="project" value="UniProtKB-EC"/>
</dbReference>
<protein>
    <recommendedName>
        <fullName evidence="2">ribonuclease H</fullName>
        <ecNumber evidence="2">3.1.26.4</ecNumber>
    </recommendedName>
</protein>
<keyword evidence="5" id="KW-1185">Reference proteome</keyword>
<evidence type="ECO:0000313" key="4">
    <source>
        <dbReference type="EMBL" id="KAK3543571.1"/>
    </source>
</evidence>
<dbReference type="EC" id="3.1.26.4" evidence="2"/>
<dbReference type="AlphaFoldDB" id="A0AAE0R5H3"/>
<dbReference type="PROSITE" id="PS50878">
    <property type="entry name" value="RT_POL"/>
    <property type="match status" value="1"/>
</dbReference>
<feature type="domain" description="Reverse transcriptase" evidence="3">
    <location>
        <begin position="1"/>
        <end position="218"/>
    </location>
</feature>
<dbReference type="Proteomes" id="UP001274896">
    <property type="component" value="Unassembled WGS sequence"/>
</dbReference>
<dbReference type="EMBL" id="JAUCMX010000006">
    <property type="protein sequence ID" value="KAK3543571.1"/>
    <property type="molecule type" value="Genomic_DNA"/>
</dbReference>
<comment type="similarity">
    <text evidence="1">Belongs to the beta type-B retroviral polymerase family. HERV class-II K(HML-2) pol subfamily.</text>
</comment>
<dbReference type="InterPro" id="IPR043128">
    <property type="entry name" value="Rev_trsase/Diguanyl_cyclase"/>
</dbReference>
<dbReference type="InterPro" id="IPR000477">
    <property type="entry name" value="RT_dom"/>
</dbReference>
<proteinExistence type="inferred from homology"/>
<evidence type="ECO:0000259" key="3">
    <source>
        <dbReference type="PROSITE" id="PS50878"/>
    </source>
</evidence>
<dbReference type="PANTHER" id="PTHR47027:SF28">
    <property type="entry name" value="ENDONUCLEASE-REVERSE TRANSCRIPTASE"/>
    <property type="match status" value="1"/>
</dbReference>
<dbReference type="Gene3D" id="3.30.70.270">
    <property type="match status" value="1"/>
</dbReference>